<evidence type="ECO:0000256" key="8">
    <source>
        <dbReference type="SAM" id="MobiDB-lite"/>
    </source>
</evidence>
<dbReference type="Gene3D" id="3.40.50.150">
    <property type="entry name" value="Vaccinia Virus protein VP39"/>
    <property type="match status" value="1"/>
</dbReference>
<feature type="region of interest" description="Disordered" evidence="8">
    <location>
        <begin position="42"/>
        <end position="68"/>
    </location>
</feature>
<comment type="catalytic activity">
    <reaction evidence="5">
        <text>a 5'-end (N(2),N(7)-dimethyl 5'-triphosphoguanosine)-ribonucleoside in snRNA + S-adenosyl-L-methionine = a 5'-end (N(2),N(2),N(7)-trimethyl 5'-triphosphoguanosine)-ribonucleoside in snRNA + S-adenosyl-L-homocysteine + H(+)</text>
        <dbReference type="Rhea" id="RHEA:78479"/>
        <dbReference type="Rhea" id="RHEA-COMP:19087"/>
        <dbReference type="Rhea" id="RHEA-COMP:19089"/>
        <dbReference type="ChEBI" id="CHEBI:15378"/>
        <dbReference type="ChEBI" id="CHEBI:57856"/>
        <dbReference type="ChEBI" id="CHEBI:59789"/>
        <dbReference type="ChEBI" id="CHEBI:167623"/>
        <dbReference type="ChEBI" id="CHEBI:172880"/>
    </reaction>
    <physiologicalReaction direction="left-to-right" evidence="5">
        <dbReference type="Rhea" id="RHEA:78480"/>
    </physiologicalReaction>
</comment>
<accession>A0A427YQG3</accession>
<dbReference type="CDD" id="cd02440">
    <property type="entry name" value="AdoMet_MTases"/>
    <property type="match status" value="1"/>
</dbReference>
<evidence type="ECO:0000313" key="9">
    <source>
        <dbReference type="EMBL" id="RSH93348.1"/>
    </source>
</evidence>
<comment type="catalytic activity">
    <reaction evidence="3">
        <text>a 5'-end (N(2),N(7)-dimethyl 5'-triphosphoguanosine)-ribonucleoside in snoRNA + S-adenosyl-L-methionine = a 5'-end (N(2),N(2),N(7)-trimethyl 5'-triphosphoguanosine)-ribonucleoside in snoRNA + S-adenosyl-L-homocysteine + H(+)</text>
        <dbReference type="Rhea" id="RHEA:78507"/>
        <dbReference type="Rhea" id="RHEA-COMP:19088"/>
        <dbReference type="Rhea" id="RHEA-COMP:19090"/>
        <dbReference type="ChEBI" id="CHEBI:15378"/>
        <dbReference type="ChEBI" id="CHEBI:57856"/>
        <dbReference type="ChEBI" id="CHEBI:59789"/>
        <dbReference type="ChEBI" id="CHEBI:167623"/>
        <dbReference type="ChEBI" id="CHEBI:172880"/>
    </reaction>
    <physiologicalReaction direction="left-to-right" evidence="3">
        <dbReference type="Rhea" id="RHEA:78508"/>
    </physiologicalReaction>
</comment>
<gene>
    <name evidence="9" type="ORF">EHS25_007704</name>
</gene>
<dbReference type="Pfam" id="PF09445">
    <property type="entry name" value="Methyltransf_15"/>
    <property type="match status" value="1"/>
</dbReference>
<organism evidence="9 10">
    <name type="scientific">Saitozyma podzolica</name>
    <dbReference type="NCBI Taxonomy" id="1890683"/>
    <lineage>
        <taxon>Eukaryota</taxon>
        <taxon>Fungi</taxon>
        <taxon>Dikarya</taxon>
        <taxon>Basidiomycota</taxon>
        <taxon>Agaricomycotina</taxon>
        <taxon>Tremellomycetes</taxon>
        <taxon>Tremellales</taxon>
        <taxon>Trimorphomycetaceae</taxon>
        <taxon>Saitozyma</taxon>
    </lineage>
</organism>
<evidence type="ECO:0000313" key="10">
    <source>
        <dbReference type="Proteomes" id="UP000279259"/>
    </source>
</evidence>
<evidence type="ECO:0000256" key="5">
    <source>
        <dbReference type="ARBA" id="ARBA00048763"/>
    </source>
</evidence>
<evidence type="ECO:0000256" key="2">
    <source>
        <dbReference type="ARBA" id="ARBA00025783"/>
    </source>
</evidence>
<keyword evidence="10" id="KW-1185">Reference proteome</keyword>
<dbReference type="SUPFAM" id="SSF53335">
    <property type="entry name" value="S-adenosyl-L-methionine-dependent methyltransferases"/>
    <property type="match status" value="1"/>
</dbReference>
<sequence>MPRSSRPSRSLFAALPVELKRSIRTQTLDSLAVKKEMLSEALDGGRDNHAGSKSDLLPTQPPLLSGNGQIYETYEPLEEEEANNLGAVVTPAPALPAAVDQVVPVVPDSANDESQENSVAESSASAQKRRYEAIVAMTRGEVGEVESPTRDSYGWSGKKKRSQRPPNKGPKNPYLGHPWDCTGLVPRYAHAEQVPKDLKKYFAQRHLYFPQYDRLPLLLDHTGWFSITPYPIAKHIAERCRCDVIIDAFCGVGGNTIEFAQTCERVIAIDSDLTRLRLARHNALQLGVADRIEFIHGDYVDFARSYASRAGAEAIDVVFLSPPWGGMEYLTFSTETTQTEAPPPDNTYSLDHILPIPGDELFEITSALTPNIAYYLPRNVDVDALGRLAPKLEPAEMGGDAEAGGDARRDREWVEIEEEWVGDKLKAVTAYFGGLVAE</sequence>
<evidence type="ECO:0000256" key="3">
    <source>
        <dbReference type="ARBA" id="ARBA00047418"/>
    </source>
</evidence>
<dbReference type="AlphaFoldDB" id="A0A427YQG3"/>
<evidence type="ECO:0000256" key="4">
    <source>
        <dbReference type="ARBA" id="ARBA00048740"/>
    </source>
</evidence>
<proteinExistence type="inferred from homology"/>
<feature type="region of interest" description="Disordered" evidence="8">
    <location>
        <begin position="142"/>
        <end position="175"/>
    </location>
</feature>
<dbReference type="GO" id="GO:0005634">
    <property type="term" value="C:nucleus"/>
    <property type="evidence" value="ECO:0007669"/>
    <property type="project" value="TreeGrafter"/>
</dbReference>
<dbReference type="PANTHER" id="PTHR14741">
    <property type="entry name" value="S-ADENOSYLMETHIONINE-DEPENDENT METHYLTRANSFERASE RELATED"/>
    <property type="match status" value="1"/>
</dbReference>
<dbReference type="EMBL" id="RSCD01000004">
    <property type="protein sequence ID" value="RSH93348.1"/>
    <property type="molecule type" value="Genomic_DNA"/>
</dbReference>
<feature type="compositionally biased region" description="Basic and acidic residues" evidence="8">
    <location>
        <begin position="42"/>
        <end position="52"/>
    </location>
</feature>
<comment type="catalytic activity">
    <reaction evidence="4">
        <text>a 5'-end (N(7)-methyl 5'-triphosphoguanosine)-ribonucleoside in snoRNA + S-adenosyl-L-methionine = a 5'-end (N(2),N(7)-dimethyl 5'-triphosphoguanosine)-ribonucleoside in snoRNA + S-adenosyl-L-homocysteine + H(+)</text>
        <dbReference type="Rhea" id="RHEA:78475"/>
        <dbReference type="Rhea" id="RHEA-COMP:19086"/>
        <dbReference type="Rhea" id="RHEA-COMP:19088"/>
        <dbReference type="ChEBI" id="CHEBI:15378"/>
        <dbReference type="ChEBI" id="CHEBI:57856"/>
        <dbReference type="ChEBI" id="CHEBI:59789"/>
        <dbReference type="ChEBI" id="CHEBI:156461"/>
        <dbReference type="ChEBI" id="CHEBI:172880"/>
    </reaction>
    <physiologicalReaction direction="left-to-right" evidence="4">
        <dbReference type="Rhea" id="RHEA:78476"/>
    </physiologicalReaction>
</comment>
<dbReference type="InterPro" id="IPR019012">
    <property type="entry name" value="RNA_cap_Gua-N2-MeTrfase"/>
</dbReference>
<dbReference type="PANTHER" id="PTHR14741:SF32">
    <property type="entry name" value="TRIMETHYLGUANOSINE SYNTHASE"/>
    <property type="match status" value="1"/>
</dbReference>
<dbReference type="FunFam" id="3.40.50.150:FF:000432">
    <property type="entry name" value="Unplaced genomic scaffold supercont2.10, whole genome shotgun sequence"/>
    <property type="match status" value="1"/>
</dbReference>
<name>A0A427YQG3_9TREE</name>
<comment type="catalytic activity">
    <reaction evidence="6">
        <text>a 5'-end (N(7)-methyl 5'-triphosphoguanosine)-ribonucleoside in snRNA + S-adenosyl-L-methionine = a 5'-end (N(2),N(7)-dimethyl 5'-triphosphoguanosine)-ribonucleoside in snRNA + S-adenosyl-L-homocysteine + H(+)</text>
        <dbReference type="Rhea" id="RHEA:78471"/>
        <dbReference type="Rhea" id="RHEA-COMP:19085"/>
        <dbReference type="Rhea" id="RHEA-COMP:19087"/>
        <dbReference type="ChEBI" id="CHEBI:15378"/>
        <dbReference type="ChEBI" id="CHEBI:57856"/>
        <dbReference type="ChEBI" id="CHEBI:59789"/>
        <dbReference type="ChEBI" id="CHEBI:156461"/>
        <dbReference type="ChEBI" id="CHEBI:172880"/>
    </reaction>
    <physiologicalReaction direction="left-to-right" evidence="6">
        <dbReference type="Rhea" id="RHEA:78472"/>
    </physiologicalReaction>
</comment>
<reference evidence="9 10" key="1">
    <citation type="submission" date="2018-11" db="EMBL/GenBank/DDBJ databases">
        <title>Genome sequence of Saitozyma podzolica DSM 27192.</title>
        <authorList>
            <person name="Aliyu H."/>
            <person name="Gorte O."/>
            <person name="Ochsenreither K."/>
        </authorList>
    </citation>
    <scope>NUCLEOTIDE SEQUENCE [LARGE SCALE GENOMIC DNA]</scope>
    <source>
        <strain evidence="9 10">DSM 27192</strain>
    </source>
</reference>
<protein>
    <recommendedName>
        <fullName evidence="1">Trimethylguanosine synthase</fullName>
    </recommendedName>
    <alternativeName>
        <fullName evidence="7">Cap-specific guanine-N(2) methyltransferase</fullName>
    </alternativeName>
</protein>
<comment type="caution">
    <text evidence="9">The sequence shown here is derived from an EMBL/GenBank/DDBJ whole genome shotgun (WGS) entry which is preliminary data.</text>
</comment>
<dbReference type="OrthoDB" id="194443at2759"/>
<evidence type="ECO:0000256" key="7">
    <source>
        <dbReference type="ARBA" id="ARBA00049790"/>
    </source>
</evidence>
<dbReference type="Proteomes" id="UP000279259">
    <property type="component" value="Unassembled WGS sequence"/>
</dbReference>
<comment type="similarity">
    <text evidence="2">Belongs to the methyltransferase superfamily. Trimethylguanosine synthase family.</text>
</comment>
<dbReference type="InterPro" id="IPR029063">
    <property type="entry name" value="SAM-dependent_MTases_sf"/>
</dbReference>
<evidence type="ECO:0000256" key="6">
    <source>
        <dbReference type="ARBA" id="ARBA00049075"/>
    </source>
</evidence>
<evidence type="ECO:0000256" key="1">
    <source>
        <dbReference type="ARBA" id="ARBA00018517"/>
    </source>
</evidence>
<dbReference type="STRING" id="1890683.A0A427YQG3"/>
<dbReference type="GO" id="GO:0071164">
    <property type="term" value="F:RNA cap trimethylguanosine synthase activity"/>
    <property type="evidence" value="ECO:0007669"/>
    <property type="project" value="TreeGrafter"/>
</dbReference>